<dbReference type="EMBL" id="BLXT01007646">
    <property type="protein sequence ID" value="GFO40977.1"/>
    <property type="molecule type" value="Genomic_DNA"/>
</dbReference>
<protein>
    <submittedName>
        <fullName evidence="2">Pogo transposable element with krab domain</fullName>
    </submittedName>
</protein>
<comment type="caution">
    <text evidence="2">The sequence shown here is derived from an EMBL/GenBank/DDBJ whole genome shotgun (WGS) entry which is preliminary data.</text>
</comment>
<dbReference type="Gene3D" id="3.30.420.10">
    <property type="entry name" value="Ribonuclease H-like superfamily/Ribonuclease H"/>
    <property type="match status" value="1"/>
</dbReference>
<dbReference type="Proteomes" id="UP000735302">
    <property type="component" value="Unassembled WGS sequence"/>
</dbReference>
<evidence type="ECO:0000313" key="3">
    <source>
        <dbReference type="Proteomes" id="UP000735302"/>
    </source>
</evidence>
<reference evidence="2 3" key="1">
    <citation type="journal article" date="2021" name="Elife">
        <title>Chloroplast acquisition without the gene transfer in kleptoplastic sea slugs, Plakobranchus ocellatus.</title>
        <authorList>
            <person name="Maeda T."/>
            <person name="Takahashi S."/>
            <person name="Yoshida T."/>
            <person name="Shimamura S."/>
            <person name="Takaki Y."/>
            <person name="Nagai Y."/>
            <person name="Toyoda A."/>
            <person name="Suzuki Y."/>
            <person name="Arimoto A."/>
            <person name="Ishii H."/>
            <person name="Satoh N."/>
            <person name="Nishiyama T."/>
            <person name="Hasebe M."/>
            <person name="Maruyama T."/>
            <person name="Minagawa J."/>
            <person name="Obokata J."/>
            <person name="Shigenobu S."/>
        </authorList>
    </citation>
    <scope>NUCLEOTIDE SEQUENCE [LARGE SCALE GENOMIC DNA]</scope>
</reference>
<evidence type="ECO:0000313" key="2">
    <source>
        <dbReference type="EMBL" id="GFO40977.1"/>
    </source>
</evidence>
<dbReference type="PANTHER" id="PTHR19303">
    <property type="entry name" value="TRANSPOSON"/>
    <property type="match status" value="1"/>
</dbReference>
<evidence type="ECO:0000259" key="1">
    <source>
        <dbReference type="Pfam" id="PF03184"/>
    </source>
</evidence>
<feature type="domain" description="DDE-1" evidence="1">
    <location>
        <begin position="32"/>
        <end position="150"/>
    </location>
</feature>
<gene>
    <name evidence="2" type="ORF">PoB_006748200</name>
</gene>
<organism evidence="2 3">
    <name type="scientific">Plakobranchus ocellatus</name>
    <dbReference type="NCBI Taxonomy" id="259542"/>
    <lineage>
        <taxon>Eukaryota</taxon>
        <taxon>Metazoa</taxon>
        <taxon>Spiralia</taxon>
        <taxon>Lophotrochozoa</taxon>
        <taxon>Mollusca</taxon>
        <taxon>Gastropoda</taxon>
        <taxon>Heterobranchia</taxon>
        <taxon>Euthyneura</taxon>
        <taxon>Panpulmonata</taxon>
        <taxon>Sacoglossa</taxon>
        <taxon>Placobranchoidea</taxon>
        <taxon>Plakobranchidae</taxon>
        <taxon>Plakobranchus</taxon>
    </lineage>
</organism>
<dbReference type="Pfam" id="PF03184">
    <property type="entry name" value="DDE_1"/>
    <property type="match status" value="1"/>
</dbReference>
<dbReference type="GO" id="GO:0003677">
    <property type="term" value="F:DNA binding"/>
    <property type="evidence" value="ECO:0007669"/>
    <property type="project" value="TreeGrafter"/>
</dbReference>
<dbReference type="PANTHER" id="PTHR19303:SF57">
    <property type="entry name" value="HTH CENPB-TYPE DOMAIN-CONTAINING PROTEIN"/>
    <property type="match status" value="1"/>
</dbReference>
<dbReference type="InterPro" id="IPR036397">
    <property type="entry name" value="RNaseH_sf"/>
</dbReference>
<keyword evidence="3" id="KW-1185">Reference proteome</keyword>
<sequence>MPLDPKRLRVIGQKNISHLFRIIGGSGRDSITVNGCAGADRRMLPPYVVYSAKNLRDAWTIGRPQGCRYNCSDKGWMDSTVFVGWFEELFLKSIPSERPVILFFDGHKSHTSVRLIQSAMKNRVILLKLPPNSTHTLQPLDVGVYGPLKTQ</sequence>
<dbReference type="InterPro" id="IPR004875">
    <property type="entry name" value="DDE_SF_endonuclease_dom"/>
</dbReference>
<proteinExistence type="predicted"/>
<name>A0AAV4D9V2_9GAST</name>
<accession>A0AAV4D9V2</accession>
<dbReference type="AlphaFoldDB" id="A0AAV4D9V2"/>
<dbReference type="GO" id="GO:0005634">
    <property type="term" value="C:nucleus"/>
    <property type="evidence" value="ECO:0007669"/>
    <property type="project" value="TreeGrafter"/>
</dbReference>
<dbReference type="InterPro" id="IPR050863">
    <property type="entry name" value="CenT-Element_Derived"/>
</dbReference>